<evidence type="ECO:0000259" key="3">
    <source>
        <dbReference type="PROSITE" id="PS50097"/>
    </source>
</evidence>
<dbReference type="SUPFAM" id="SSF54695">
    <property type="entry name" value="POZ domain"/>
    <property type="match status" value="1"/>
</dbReference>
<dbReference type="InterPro" id="IPR017096">
    <property type="entry name" value="BTB-kelch_protein"/>
</dbReference>
<accession>A0ABM0JSM8</accession>
<reference evidence="5" key="1">
    <citation type="submission" date="2025-08" db="UniProtKB">
        <authorList>
            <consortium name="RefSeq"/>
        </authorList>
    </citation>
    <scope>IDENTIFICATION</scope>
</reference>
<evidence type="ECO:0000313" key="5">
    <source>
        <dbReference type="RefSeq" id="XP_005100576.1"/>
    </source>
</evidence>
<keyword evidence="1" id="KW-0880">Kelch repeat</keyword>
<dbReference type="InterPro" id="IPR006652">
    <property type="entry name" value="Kelch_1"/>
</dbReference>
<dbReference type="Pfam" id="PF07707">
    <property type="entry name" value="BACK"/>
    <property type="match status" value="1"/>
</dbReference>
<dbReference type="PANTHER" id="PTHR24412:SF419">
    <property type="entry name" value="KELCH-LIKE PROTEIN 20"/>
    <property type="match status" value="1"/>
</dbReference>
<dbReference type="SMART" id="SM00875">
    <property type="entry name" value="BACK"/>
    <property type="match status" value="1"/>
</dbReference>
<organism evidence="4 5">
    <name type="scientific">Aplysia californica</name>
    <name type="common">California sea hare</name>
    <dbReference type="NCBI Taxonomy" id="6500"/>
    <lineage>
        <taxon>Eukaryota</taxon>
        <taxon>Metazoa</taxon>
        <taxon>Spiralia</taxon>
        <taxon>Lophotrochozoa</taxon>
        <taxon>Mollusca</taxon>
        <taxon>Gastropoda</taxon>
        <taxon>Heterobranchia</taxon>
        <taxon>Euthyneura</taxon>
        <taxon>Tectipleura</taxon>
        <taxon>Aplysiida</taxon>
        <taxon>Aplysioidea</taxon>
        <taxon>Aplysiidae</taxon>
        <taxon>Aplysia</taxon>
    </lineage>
</organism>
<gene>
    <name evidence="5" type="primary">LOC101847664</name>
</gene>
<dbReference type="InterPro" id="IPR015915">
    <property type="entry name" value="Kelch-typ_b-propeller"/>
</dbReference>
<dbReference type="SMART" id="SM00225">
    <property type="entry name" value="BTB"/>
    <property type="match status" value="1"/>
</dbReference>
<name>A0ABM0JSM8_APLCA</name>
<keyword evidence="2" id="KW-0677">Repeat</keyword>
<dbReference type="Gene3D" id="1.25.40.420">
    <property type="match status" value="1"/>
</dbReference>
<dbReference type="Gene3D" id="2.120.10.80">
    <property type="entry name" value="Kelch-type beta propeller"/>
    <property type="match status" value="1"/>
</dbReference>
<evidence type="ECO:0000256" key="2">
    <source>
        <dbReference type="ARBA" id="ARBA00022737"/>
    </source>
</evidence>
<evidence type="ECO:0000313" key="4">
    <source>
        <dbReference type="Proteomes" id="UP000694888"/>
    </source>
</evidence>
<dbReference type="Pfam" id="PF00651">
    <property type="entry name" value="BTB"/>
    <property type="match status" value="1"/>
</dbReference>
<dbReference type="InterPro" id="IPR000210">
    <property type="entry name" value="BTB/POZ_dom"/>
</dbReference>
<dbReference type="RefSeq" id="XP_005100576.1">
    <property type="nucleotide sequence ID" value="XM_005100519.3"/>
</dbReference>
<dbReference type="InterPro" id="IPR011333">
    <property type="entry name" value="SKP1/BTB/POZ_sf"/>
</dbReference>
<keyword evidence="4" id="KW-1185">Reference proteome</keyword>
<dbReference type="PIRSF" id="PIRSF037037">
    <property type="entry name" value="Kelch-like_protein_gigaxonin"/>
    <property type="match status" value="1"/>
</dbReference>
<dbReference type="GeneID" id="101847664"/>
<evidence type="ECO:0000256" key="1">
    <source>
        <dbReference type="ARBA" id="ARBA00022441"/>
    </source>
</evidence>
<feature type="domain" description="BTB" evidence="3">
    <location>
        <begin position="51"/>
        <end position="121"/>
    </location>
</feature>
<dbReference type="PROSITE" id="PS50097">
    <property type="entry name" value="BTB"/>
    <property type="match status" value="1"/>
</dbReference>
<dbReference type="InterPro" id="IPR011705">
    <property type="entry name" value="BACK"/>
</dbReference>
<dbReference type="Proteomes" id="UP000694888">
    <property type="component" value="Unplaced"/>
</dbReference>
<protein>
    <submittedName>
        <fullName evidence="5">Kelch-like protein 17</fullName>
    </submittedName>
</protein>
<dbReference type="SUPFAM" id="SSF117281">
    <property type="entry name" value="Kelch motif"/>
    <property type="match status" value="1"/>
</dbReference>
<dbReference type="Gene3D" id="3.30.710.10">
    <property type="entry name" value="Potassium Channel Kv1.1, Chain A"/>
    <property type="match status" value="1"/>
</dbReference>
<dbReference type="Pfam" id="PF01344">
    <property type="entry name" value="Kelch_1"/>
    <property type="match status" value="1"/>
</dbReference>
<dbReference type="SMART" id="SM00612">
    <property type="entry name" value="Kelch"/>
    <property type="match status" value="2"/>
</dbReference>
<sequence length="624" mass="70418">MQHSPLKYCPPSLTFEEDGCKVKVEGNLMTITVKGQQAFKREMNEIKKTPFDITLQVGSADCQVKAHKEVLANKVDYFKAMFSENFAESSQSVVDLGEYVDFQTVSKLIEFFYKGIMHVAATDVQKMFQLSDIWSMSGIYAMCTRFMEWELDVSNCLDLLKLAKTHSCEKLGQACCQVIRLYFQAVVHTEAFLELSARDLVEVLREDGLRTGPRGEDFVLEAVLKWYKHDRDARVHDLEEVLGHVSVSEVSQDLRRQLLDDSDVEGKQELERRFQQQDTEVPRKCTHHFMIICGFLQSRTGPTCPRTPTVEKYDPGSDTLSTVCSLPEAPSYGVALNLMGYVTFFAVYMTVEPDRNDCSHTTVVYVYNHLFDKWDRDDRVFTEAARDGITRCLTHGGTVAHCTVNNVIYAVRVEESIAIDVKCQDGDILCDVKRPLPSLTTVLDASHCGLKAVVHKGQLFLLGGFSGPMWERVFSDAVLALSEDHTRWLTKSSMISTRCDFAVVSLGEEIFVSGGYGGENPRRRLQKCERYDVREDKWLMFAEMQHSRSHHCSLAMDGLLYTIGGKSYASQKHADLGGWYPGGARIVSNFVEVADPTVPTTDGDRWRRVASLCKSRCNFSAVVV</sequence>
<dbReference type="PANTHER" id="PTHR24412">
    <property type="entry name" value="KELCH PROTEIN"/>
    <property type="match status" value="1"/>
</dbReference>
<proteinExistence type="predicted"/>